<gene>
    <name evidence="3" type="ORF">NEIELOOT_02203</name>
    <name evidence="2" type="ORF">NELON_11005</name>
</gene>
<dbReference type="HOGENOM" id="CLU_035814_1_1_4"/>
<dbReference type="SUPFAM" id="SSF52540">
    <property type="entry name" value="P-loop containing nucleoside triphosphate hydrolases"/>
    <property type="match status" value="1"/>
</dbReference>
<dbReference type="RefSeq" id="WP_003773807.1">
    <property type="nucleotide sequence ID" value="NZ_CP007726.1"/>
</dbReference>
<reference evidence="3 4" key="1">
    <citation type="submission" date="2010-02" db="EMBL/GenBank/DDBJ databases">
        <authorList>
            <person name="Weinstock G."/>
            <person name="Sodergren E."/>
            <person name="Clifton S."/>
            <person name="Fulton L."/>
            <person name="Fulton B."/>
            <person name="Courtney L."/>
            <person name="Fronick C."/>
            <person name="Harrison M."/>
            <person name="Strong C."/>
            <person name="Farmer C."/>
            <person name="Delahaunty K."/>
            <person name="Markovic C."/>
            <person name="Hall O."/>
            <person name="Minx P."/>
            <person name="Tomlinson C."/>
            <person name="Mitreva M."/>
            <person name="Nelson J."/>
            <person name="Hou S."/>
            <person name="Wollam A."/>
            <person name="Pepin K.H."/>
            <person name="Johnson M."/>
            <person name="Bhonagiri V."/>
            <person name="Zhang X."/>
            <person name="Suruliraj S."/>
            <person name="Warren W."/>
            <person name="Chinwalla A."/>
            <person name="Mardis E.R."/>
            <person name="Wilson R.K."/>
        </authorList>
    </citation>
    <scope>NUCLEOTIDE SEQUENCE [LARGE SCALE GENOMIC DNA]</scope>
    <source>
        <strain evidence="3 4">ATCC 29315</strain>
    </source>
</reference>
<dbReference type="Pfam" id="PF13304">
    <property type="entry name" value="AAA_21"/>
    <property type="match status" value="1"/>
</dbReference>
<dbReference type="EMBL" id="CP007726">
    <property type="protein sequence ID" value="AJE19382.1"/>
    <property type="molecule type" value="Genomic_DNA"/>
</dbReference>
<dbReference type="PANTHER" id="PTHR32182:SF22">
    <property type="entry name" value="ATP-DEPENDENT ENDONUCLEASE, OLD FAMILY-RELATED"/>
    <property type="match status" value="1"/>
</dbReference>
<sequence length="360" mass="41298">MAKISSLTVSGYKSIRELKDFQFKNLNILIGANGAGKSNFISLFRMLNAIYEQHLQLYVQKQGGPDALLHFGRKETEKIHAEFYFDLNGYKINLIPTNDNRLIFESERSWFKGYYFSSSPSALLGSGHEESKLKEAKDRYSQYVRSAIESWRVYHFHDTSETAKVKQKHAVNDNLKLKTDAANLAAYLRMLYNKYPKEYRRIVENIRLVLPFFSDFVHREGEPEYIELEWTQVGKTDTPLKAHVLSDGSLRFICLATLLLQPSQLLPDTVLIDEPELGLHPYAITVLADIFKQVAESKQLIVSTQSVELVNEFSPEDVVVANQKEGASEFERLSQENLADWLEDYALGELWKQNVFGGRP</sequence>
<keyword evidence="5" id="KW-1185">Reference proteome</keyword>
<evidence type="ECO:0000313" key="4">
    <source>
        <dbReference type="Proteomes" id="UP000005536"/>
    </source>
</evidence>
<dbReference type="GO" id="GO:0006302">
    <property type="term" value="P:double-strand break repair"/>
    <property type="evidence" value="ECO:0007669"/>
    <property type="project" value="TreeGrafter"/>
</dbReference>
<name>D4DT06_NEIEG</name>
<organism evidence="3 4">
    <name type="scientific">Neisseria elongata subsp. glycolytica ATCC 29315</name>
    <dbReference type="NCBI Taxonomy" id="546263"/>
    <lineage>
        <taxon>Bacteria</taxon>
        <taxon>Pseudomonadati</taxon>
        <taxon>Pseudomonadota</taxon>
        <taxon>Betaproteobacteria</taxon>
        <taxon>Neisseriales</taxon>
        <taxon>Neisseriaceae</taxon>
        <taxon>Neisseria</taxon>
    </lineage>
</organism>
<proteinExistence type="predicted"/>
<dbReference type="STRING" id="546263.NELON_11005"/>
<dbReference type="Proteomes" id="UP000005536">
    <property type="component" value="Unassembled WGS sequence"/>
</dbReference>
<dbReference type="PANTHER" id="PTHR32182">
    <property type="entry name" value="DNA REPLICATION AND REPAIR PROTEIN RECF"/>
    <property type="match status" value="1"/>
</dbReference>
<dbReference type="GO" id="GO:0005524">
    <property type="term" value="F:ATP binding"/>
    <property type="evidence" value="ECO:0007669"/>
    <property type="project" value="InterPro"/>
</dbReference>
<evidence type="ECO:0000313" key="2">
    <source>
        <dbReference type="EMBL" id="AJE19382.1"/>
    </source>
</evidence>
<protein>
    <submittedName>
        <fullName evidence="2">Chromosome segregation protein SMC</fullName>
    </submittedName>
</protein>
<evidence type="ECO:0000259" key="1">
    <source>
        <dbReference type="Pfam" id="PF13304"/>
    </source>
</evidence>
<reference evidence="2 5" key="3">
    <citation type="journal article" date="2015" name="PLoS Genet.">
        <title>Common Cell Shape Evolution of Two Nasopharyngeal Pathogens.</title>
        <authorList>
            <person name="Veyrier F.J."/>
            <person name="Biais N."/>
            <person name="Morales P."/>
            <person name="Belkacem N."/>
            <person name="Guilhen C."/>
            <person name="Ranjeva S."/>
            <person name="Sismeiro O."/>
            <person name="Pehau-Arnaudet G."/>
            <person name="Rocha E.P."/>
            <person name="Werts C."/>
            <person name="Taha M.K."/>
            <person name="Boneca I.G."/>
        </authorList>
    </citation>
    <scope>NUCLEOTIDE SEQUENCE [LARGE SCALE GENOMIC DNA]</scope>
    <source>
        <strain evidence="2 5">ATCC 29315</strain>
    </source>
</reference>
<dbReference type="PATRIC" id="fig|546263.7.peg.2363"/>
<dbReference type="Proteomes" id="UP000031392">
    <property type="component" value="Chromosome"/>
</dbReference>
<dbReference type="AlphaFoldDB" id="D4DT06"/>
<dbReference type="Gene3D" id="3.40.50.300">
    <property type="entry name" value="P-loop containing nucleotide triphosphate hydrolases"/>
    <property type="match status" value="1"/>
</dbReference>
<dbReference type="GO" id="GO:0000731">
    <property type="term" value="P:DNA synthesis involved in DNA repair"/>
    <property type="evidence" value="ECO:0007669"/>
    <property type="project" value="TreeGrafter"/>
</dbReference>
<dbReference type="InterPro" id="IPR003959">
    <property type="entry name" value="ATPase_AAA_core"/>
</dbReference>
<dbReference type="PIRSF" id="PIRSF029347">
    <property type="entry name" value="RecF"/>
    <property type="match status" value="1"/>
</dbReference>
<feature type="domain" description="ATPase AAA-type core" evidence="1">
    <location>
        <begin position="26"/>
        <end position="311"/>
    </location>
</feature>
<evidence type="ECO:0000313" key="3">
    <source>
        <dbReference type="EMBL" id="EFE49007.1"/>
    </source>
</evidence>
<reference evidence="5" key="2">
    <citation type="submission" date="2014-05" db="EMBL/GenBank/DDBJ databases">
        <title>Complete Genome sequence of Neisseria elongata subsp. glycolytica.</title>
        <authorList>
            <person name="Veyrier F.J."/>
            <person name="Taha M.-K."/>
        </authorList>
    </citation>
    <scope>NUCLEOTIDE SEQUENCE [LARGE SCALE GENOMIC DNA]</scope>
    <source>
        <strain evidence="5">ATCC 29315</strain>
    </source>
</reference>
<dbReference type="InterPro" id="IPR014555">
    <property type="entry name" value="RecF-like"/>
</dbReference>
<dbReference type="GO" id="GO:0016887">
    <property type="term" value="F:ATP hydrolysis activity"/>
    <property type="evidence" value="ECO:0007669"/>
    <property type="project" value="InterPro"/>
</dbReference>
<dbReference type="EMBL" id="ADBF01000229">
    <property type="protein sequence ID" value="EFE49007.1"/>
    <property type="molecule type" value="Genomic_DNA"/>
</dbReference>
<dbReference type="KEGG" id="nel:NELON_11005"/>
<accession>D4DT06</accession>
<dbReference type="InterPro" id="IPR027417">
    <property type="entry name" value="P-loop_NTPase"/>
</dbReference>
<evidence type="ECO:0000313" key="5">
    <source>
        <dbReference type="Proteomes" id="UP000031392"/>
    </source>
</evidence>